<dbReference type="PANTHER" id="PTHR45947">
    <property type="entry name" value="SULFOQUINOVOSYL TRANSFERASE SQD2"/>
    <property type="match status" value="1"/>
</dbReference>
<keyword evidence="2" id="KW-0328">Glycosyltransferase</keyword>
<dbReference type="InterPro" id="IPR001296">
    <property type="entry name" value="Glyco_trans_1"/>
</dbReference>
<reference evidence="6 7" key="1">
    <citation type="submission" date="2019-11" db="EMBL/GenBank/DDBJ databases">
        <title>Agromyces kandeliae sp. nov., isolated from mangrove soil.</title>
        <authorList>
            <person name="Wang R."/>
        </authorList>
    </citation>
    <scope>NUCLEOTIDE SEQUENCE [LARGE SCALE GENOMIC DNA]</scope>
    <source>
        <strain evidence="6 7">Q22</strain>
    </source>
</reference>
<evidence type="ECO:0000256" key="1">
    <source>
        <dbReference type="ARBA" id="ARBA00021292"/>
    </source>
</evidence>
<dbReference type="SUPFAM" id="SSF53756">
    <property type="entry name" value="UDP-Glycosyltransferase/glycogen phosphorylase"/>
    <property type="match status" value="1"/>
</dbReference>
<accession>A0A6L5QZW5</accession>
<dbReference type="RefSeq" id="WP_154345197.1">
    <property type="nucleotide sequence ID" value="NZ_WKJD01000006.1"/>
</dbReference>
<dbReference type="InterPro" id="IPR028098">
    <property type="entry name" value="Glyco_trans_4-like_N"/>
</dbReference>
<feature type="domain" description="Glycosyltransferase subfamily 4-like N-terminal" evidence="5">
    <location>
        <begin position="19"/>
        <end position="179"/>
    </location>
</feature>
<organism evidence="6 7">
    <name type="scientific">Agromyces kandeliae</name>
    <dbReference type="NCBI Taxonomy" id="2666141"/>
    <lineage>
        <taxon>Bacteria</taxon>
        <taxon>Bacillati</taxon>
        <taxon>Actinomycetota</taxon>
        <taxon>Actinomycetes</taxon>
        <taxon>Micrococcales</taxon>
        <taxon>Microbacteriaceae</taxon>
        <taxon>Agromyces</taxon>
    </lineage>
</organism>
<dbReference type="Gene3D" id="3.40.50.2000">
    <property type="entry name" value="Glycogen Phosphorylase B"/>
    <property type="match status" value="2"/>
</dbReference>
<protein>
    <recommendedName>
        <fullName evidence="1">D-inositol 3-phosphate glycosyltransferase</fullName>
    </recommendedName>
</protein>
<evidence type="ECO:0000259" key="4">
    <source>
        <dbReference type="Pfam" id="PF00534"/>
    </source>
</evidence>
<dbReference type="GO" id="GO:0016758">
    <property type="term" value="F:hexosyltransferase activity"/>
    <property type="evidence" value="ECO:0007669"/>
    <property type="project" value="TreeGrafter"/>
</dbReference>
<dbReference type="PANTHER" id="PTHR45947:SF3">
    <property type="entry name" value="SULFOQUINOVOSYL TRANSFERASE SQD2"/>
    <property type="match status" value="1"/>
</dbReference>
<evidence type="ECO:0000256" key="3">
    <source>
        <dbReference type="ARBA" id="ARBA00022679"/>
    </source>
</evidence>
<dbReference type="EMBL" id="WKJD01000006">
    <property type="protein sequence ID" value="MRX42894.1"/>
    <property type="molecule type" value="Genomic_DNA"/>
</dbReference>
<evidence type="ECO:0000313" key="6">
    <source>
        <dbReference type="EMBL" id="MRX42894.1"/>
    </source>
</evidence>
<comment type="caution">
    <text evidence="6">The sequence shown here is derived from an EMBL/GenBank/DDBJ whole genome shotgun (WGS) entry which is preliminary data.</text>
</comment>
<dbReference type="InterPro" id="IPR050194">
    <property type="entry name" value="Glycosyltransferase_grp1"/>
</dbReference>
<sequence length="395" mass="41782">MSRQRVAIAYDCVFPVNTGGGERVYRRMAEELVARGAHVTYVTRAQWPPTEPPTAPFDVVSVWRGEIYDDGGVRTTRSAVAFAFGLFRHFVRHGRDVDLVVVAALPVLNVFAVRAALLGRPVVIAVDWLEVWPARKWRAYAGAVTGTVAAVLQWLAVRLGDIRLVNSGFTLARLRAALPGADPIVLGLLDLASPPNAFAGRATPEARGDAPAAAPYVVFVGRHIADKRLDALPPALAVARRTIPGLEARVVGTGPETERARAAAASAGVVDAVHFLGRLDDDDLDAVVSGAAALVNPSAREGFGLVVAEAAALGVPSVVVAGDDNASVELVEPGVNGAVATDATAEALGAAIREVVDAGGELRRSTAEWFARERESRNLAGSVEELLRRAERLRR</sequence>
<dbReference type="Proteomes" id="UP000476511">
    <property type="component" value="Unassembled WGS sequence"/>
</dbReference>
<evidence type="ECO:0000313" key="7">
    <source>
        <dbReference type="Proteomes" id="UP000476511"/>
    </source>
</evidence>
<evidence type="ECO:0000256" key="2">
    <source>
        <dbReference type="ARBA" id="ARBA00022676"/>
    </source>
</evidence>
<feature type="domain" description="Glycosyl transferase family 1" evidence="4">
    <location>
        <begin position="213"/>
        <end position="365"/>
    </location>
</feature>
<dbReference type="Pfam" id="PF13439">
    <property type="entry name" value="Glyco_transf_4"/>
    <property type="match status" value="1"/>
</dbReference>
<evidence type="ECO:0000259" key="5">
    <source>
        <dbReference type="Pfam" id="PF13439"/>
    </source>
</evidence>
<dbReference type="GO" id="GO:1901137">
    <property type="term" value="P:carbohydrate derivative biosynthetic process"/>
    <property type="evidence" value="ECO:0007669"/>
    <property type="project" value="UniProtKB-ARBA"/>
</dbReference>
<proteinExistence type="predicted"/>
<dbReference type="Pfam" id="PF00534">
    <property type="entry name" value="Glycos_transf_1"/>
    <property type="match status" value="1"/>
</dbReference>
<keyword evidence="7" id="KW-1185">Reference proteome</keyword>
<dbReference type="CDD" id="cd03801">
    <property type="entry name" value="GT4_PimA-like"/>
    <property type="match status" value="1"/>
</dbReference>
<keyword evidence="3 6" id="KW-0808">Transferase</keyword>
<dbReference type="AlphaFoldDB" id="A0A6L5QZW5"/>
<name>A0A6L5QZW5_9MICO</name>
<gene>
    <name evidence="6" type="ORF">GJR97_04045</name>
</gene>